<organism evidence="1 2">
    <name type="scientific">Erythrobacter rubeus</name>
    <dbReference type="NCBI Taxonomy" id="2760803"/>
    <lineage>
        <taxon>Bacteria</taxon>
        <taxon>Pseudomonadati</taxon>
        <taxon>Pseudomonadota</taxon>
        <taxon>Alphaproteobacteria</taxon>
        <taxon>Sphingomonadales</taxon>
        <taxon>Erythrobacteraceae</taxon>
        <taxon>Erythrobacter/Porphyrobacter group</taxon>
        <taxon>Erythrobacter</taxon>
    </lineage>
</organism>
<proteinExistence type="predicted"/>
<dbReference type="Pfam" id="PF18928">
    <property type="entry name" value="DUF5677"/>
    <property type="match status" value="1"/>
</dbReference>
<accession>A0ABR8KLY4</accession>
<gene>
    <name evidence="1" type="ORF">IB285_04270</name>
</gene>
<dbReference type="EMBL" id="JACXLC010000001">
    <property type="protein sequence ID" value="MBD2841472.1"/>
    <property type="molecule type" value="Genomic_DNA"/>
</dbReference>
<protein>
    <submittedName>
        <fullName evidence="1">Uncharacterized protein</fullName>
    </submittedName>
</protein>
<dbReference type="RefSeq" id="WP_190787014.1">
    <property type="nucleotide sequence ID" value="NZ_JACXLC010000001.1"/>
</dbReference>
<evidence type="ECO:0000313" key="1">
    <source>
        <dbReference type="EMBL" id="MBD2841472.1"/>
    </source>
</evidence>
<dbReference type="Proteomes" id="UP000635384">
    <property type="component" value="Unassembled WGS sequence"/>
</dbReference>
<dbReference type="InterPro" id="IPR043733">
    <property type="entry name" value="DUF5677"/>
</dbReference>
<name>A0ABR8KLY4_9SPHN</name>
<sequence length="428" mass="48315">MSNGKSINSVFLDSVSKTPEQLLSKLLEGKLKEAGVKQYRKGAKALASHMLENGDQEFHFEDEDDEELDISIQISADDIALLEKQADALVGEIPEIVDRLAREQSREMLDDYRKDWFRYRRAEERDFSAFRWRLEARWGEALDDLRLLVDLCTDEGEKERARLSKSKAKRAPIARHALVQLHVRACQVAREILTLIENGFPDGAMARWRTLHEIEIIALLLHDGGNELARRYFDHQVVERKKAADLHQRTCRVSGSTPLSQKEMAEIEEDFDSVVKLHGKEFAGDYGWASRYLNNPNPRFANLAERAGAEASKPEYKYASYNVHASSTALRVRVGSLNGQGNLSAGSTNAGLQEPAQKTAQSILLISSLLSSRSRSIDHAILLHALVRLRDDAILKFETAAQVLLVDHQSIEEALFEQQIEDIDLSMI</sequence>
<evidence type="ECO:0000313" key="2">
    <source>
        <dbReference type="Proteomes" id="UP000635384"/>
    </source>
</evidence>
<reference evidence="1 2" key="1">
    <citation type="submission" date="2020-09" db="EMBL/GenBank/DDBJ databases">
        <authorList>
            <person name="Yoon J.-W."/>
        </authorList>
    </citation>
    <scope>NUCLEOTIDE SEQUENCE [LARGE SCALE GENOMIC DNA]</scope>
    <source>
        <strain evidence="1 2">KMU-140</strain>
    </source>
</reference>
<comment type="caution">
    <text evidence="1">The sequence shown here is derived from an EMBL/GenBank/DDBJ whole genome shotgun (WGS) entry which is preliminary data.</text>
</comment>
<keyword evidence="2" id="KW-1185">Reference proteome</keyword>